<evidence type="ECO:0000256" key="1">
    <source>
        <dbReference type="ARBA" id="ARBA00004370"/>
    </source>
</evidence>
<dbReference type="SUPFAM" id="SSF56601">
    <property type="entry name" value="beta-lactamase/transpeptidase-like"/>
    <property type="match status" value="1"/>
</dbReference>
<dbReference type="Pfam" id="PF00905">
    <property type="entry name" value="Transpeptidase"/>
    <property type="match status" value="1"/>
</dbReference>
<protein>
    <submittedName>
        <fullName evidence="7">PASTA domain-containing protein</fullName>
    </submittedName>
</protein>
<feature type="transmembrane region" description="Helical" evidence="5">
    <location>
        <begin position="68"/>
        <end position="89"/>
    </location>
</feature>
<evidence type="ECO:0000313" key="7">
    <source>
        <dbReference type="EMBL" id="NWO23356.1"/>
    </source>
</evidence>
<dbReference type="SMART" id="SM00740">
    <property type="entry name" value="PASTA"/>
    <property type="match status" value="1"/>
</dbReference>
<feature type="compositionally biased region" description="Polar residues" evidence="4">
    <location>
        <begin position="31"/>
        <end position="51"/>
    </location>
</feature>
<dbReference type="InterPro" id="IPR001460">
    <property type="entry name" value="PCN-bd_Tpept"/>
</dbReference>
<dbReference type="InterPro" id="IPR036138">
    <property type="entry name" value="PBP_dimer_sf"/>
</dbReference>
<dbReference type="PANTHER" id="PTHR30627">
    <property type="entry name" value="PEPTIDOGLYCAN D,D-TRANSPEPTIDASE"/>
    <property type="match status" value="1"/>
</dbReference>
<dbReference type="GO" id="GO:0008658">
    <property type="term" value="F:penicillin binding"/>
    <property type="evidence" value="ECO:0007669"/>
    <property type="project" value="InterPro"/>
</dbReference>
<dbReference type="EMBL" id="JABXYR010000001">
    <property type="protein sequence ID" value="NWO23356.1"/>
    <property type="molecule type" value="Genomic_DNA"/>
</dbReference>
<dbReference type="SUPFAM" id="SSF56519">
    <property type="entry name" value="Penicillin binding protein dimerisation domain"/>
    <property type="match status" value="1"/>
</dbReference>
<keyword evidence="8" id="KW-1185">Reference proteome</keyword>
<organism evidence="7 8">
    <name type="scientific">Mogibacterium timidum</name>
    <dbReference type="NCBI Taxonomy" id="35519"/>
    <lineage>
        <taxon>Bacteria</taxon>
        <taxon>Bacillati</taxon>
        <taxon>Bacillota</taxon>
        <taxon>Clostridia</taxon>
        <taxon>Peptostreptococcales</taxon>
        <taxon>Anaerovoracaceae</taxon>
        <taxon>Mogibacterium</taxon>
    </lineage>
</organism>
<keyword evidence="5" id="KW-0812">Transmembrane</keyword>
<accession>A0A7Y8VRN3</accession>
<dbReference type="Pfam" id="PF03793">
    <property type="entry name" value="PASTA"/>
    <property type="match status" value="1"/>
</dbReference>
<evidence type="ECO:0000256" key="4">
    <source>
        <dbReference type="SAM" id="MobiDB-lite"/>
    </source>
</evidence>
<dbReference type="InterPro" id="IPR005311">
    <property type="entry name" value="PBP_dimer"/>
</dbReference>
<keyword evidence="3 5" id="KW-0472">Membrane</keyword>
<sequence>MAKFRNPLNKINKRTSRKSEVSKAGGDSVKKTASASRMSSDVQQRGASGAQSRRGAVTAVTAENKSRLGFGFLIIAICFTILIFRLAFWQVIRADDLDAKAAEMQKIDTELDPIRGNIYDRNKKVLAQTVTKYELYGYSQNLYKNKELDKAAKEKNLSELTRLAGAERKDMKKILSGKDNLVLLAKGLDQEQVNKAQKLWGGDIVVKTKVTRSYPNGTFASTLLGSVDNKNVGLNGLEFQYNEKLAGIKGRVVRTTDIYGNALSVGSSKYYSPKNGDSLVTTIDEVIQHYVEDALSEGMKDTGAESITCIVMNPKTGDILAMASTPSYDPNNPYTPSGDEAKKFKELGTKDKSAYLSRMWTNPAVSGLYEPGSTFKLVTAASAIESGTTTDASRYSDPGYINVDGTSLKCWSPVPHGTQNITEAVGNSCNPALARVALDMGKYNFYKYIDIFGFTQKTRVDLPGEADSIVKNQSAVSNVDIATMGYGQGIAISPIQLMTAINSLGNNGVMMQSKVVKQVVGPDGKVKKTVRDRRVRQTVSKGTADKMRSIMEYYVAEGGGTSAYLPGYRVGGKTGTANIAENSGYSEQTIASFIAMAPMDDPQISILVMVTRPKKSIFGAANAGPIVKRILEKTLIYKGVERKYSKSEQSELAKAEVTVPDVTGINSSEAISKIEAAGLKAKKMPEGTGDSFLVIDQYPKKGDKLAKGGTVYIYSE</sequence>
<dbReference type="AlphaFoldDB" id="A0A7Y8VRN3"/>
<dbReference type="InterPro" id="IPR050515">
    <property type="entry name" value="Beta-lactam/transpept"/>
</dbReference>
<gene>
    <name evidence="7" type="ORF">HW270_04580</name>
</gene>
<dbReference type="SUPFAM" id="SSF54184">
    <property type="entry name" value="Penicillin-binding protein 2x (pbp-2x), c-terminal domain"/>
    <property type="match status" value="1"/>
</dbReference>
<comment type="subcellular location">
    <subcellularLocation>
        <location evidence="1">Membrane</location>
    </subcellularLocation>
</comment>
<dbReference type="Gene3D" id="3.40.710.10">
    <property type="entry name" value="DD-peptidase/beta-lactamase superfamily"/>
    <property type="match status" value="1"/>
</dbReference>
<comment type="similarity">
    <text evidence="2">Belongs to the transpeptidase family.</text>
</comment>
<dbReference type="GO" id="GO:0005886">
    <property type="term" value="C:plasma membrane"/>
    <property type="evidence" value="ECO:0007669"/>
    <property type="project" value="TreeGrafter"/>
</dbReference>
<dbReference type="Proteomes" id="UP000526307">
    <property type="component" value="Unassembled WGS sequence"/>
</dbReference>
<evidence type="ECO:0000256" key="5">
    <source>
        <dbReference type="SAM" id="Phobius"/>
    </source>
</evidence>
<keyword evidence="5" id="KW-1133">Transmembrane helix</keyword>
<evidence type="ECO:0000313" key="8">
    <source>
        <dbReference type="Proteomes" id="UP000526307"/>
    </source>
</evidence>
<dbReference type="PANTHER" id="PTHR30627:SF1">
    <property type="entry name" value="PEPTIDOGLYCAN D,D-TRANSPEPTIDASE FTSI"/>
    <property type="match status" value="1"/>
</dbReference>
<dbReference type="InterPro" id="IPR012338">
    <property type="entry name" value="Beta-lactam/transpept-like"/>
</dbReference>
<name>A0A7Y8VRN3_9FIRM</name>
<dbReference type="CDD" id="cd06577">
    <property type="entry name" value="PASTA_pknB"/>
    <property type="match status" value="1"/>
</dbReference>
<evidence type="ECO:0000256" key="3">
    <source>
        <dbReference type="ARBA" id="ARBA00023136"/>
    </source>
</evidence>
<dbReference type="PROSITE" id="PS51178">
    <property type="entry name" value="PASTA"/>
    <property type="match status" value="1"/>
</dbReference>
<evidence type="ECO:0000256" key="2">
    <source>
        <dbReference type="ARBA" id="ARBA00007171"/>
    </source>
</evidence>
<comment type="caution">
    <text evidence="7">The sequence shown here is derived from an EMBL/GenBank/DDBJ whole genome shotgun (WGS) entry which is preliminary data.</text>
</comment>
<dbReference type="Gene3D" id="3.30.10.20">
    <property type="match status" value="1"/>
</dbReference>
<reference evidence="7 8" key="1">
    <citation type="submission" date="2020-06" db="EMBL/GenBank/DDBJ databases">
        <title>Mogibacterium timidum strain W9173 genomic sequence.</title>
        <authorList>
            <person name="Wade W.G."/>
            <person name="Johnston C.D."/>
            <person name="Chen T."/>
            <person name="Dewhirst F.E."/>
        </authorList>
    </citation>
    <scope>NUCLEOTIDE SEQUENCE [LARGE SCALE GENOMIC DNA]</scope>
    <source>
        <strain evidence="7 8">W9173</strain>
    </source>
</reference>
<dbReference type="InterPro" id="IPR005543">
    <property type="entry name" value="PASTA_dom"/>
</dbReference>
<dbReference type="Pfam" id="PF03717">
    <property type="entry name" value="PBP_dimer"/>
    <property type="match status" value="1"/>
</dbReference>
<feature type="region of interest" description="Disordered" evidence="4">
    <location>
        <begin position="1"/>
        <end position="56"/>
    </location>
</feature>
<feature type="domain" description="PASTA" evidence="6">
    <location>
        <begin position="653"/>
        <end position="716"/>
    </location>
</feature>
<dbReference type="GO" id="GO:0071555">
    <property type="term" value="P:cell wall organization"/>
    <property type="evidence" value="ECO:0007669"/>
    <property type="project" value="TreeGrafter"/>
</dbReference>
<dbReference type="Gene3D" id="3.90.1310.10">
    <property type="entry name" value="Penicillin-binding protein 2a (Domain 2)"/>
    <property type="match status" value="1"/>
</dbReference>
<proteinExistence type="inferred from homology"/>
<dbReference type="RefSeq" id="WP_178978474.1">
    <property type="nucleotide sequence ID" value="NZ_CAUTAN010000005.1"/>
</dbReference>
<evidence type="ECO:0000259" key="6">
    <source>
        <dbReference type="PROSITE" id="PS51178"/>
    </source>
</evidence>